<sequence length="322" mass="35742">MTDPRNPGPRPTVDEYRTMMRGTHVPDQLKQATLSEAGRRRGRSAKTVRTTVRTGASVRRRSALGFAVAACLVLVAGIGATAFAINGPGGFGPGKTVELESQDFTGGGGYSGPWYNPADDTFWSYEWAGYKYHFPVRCVGNNIESVTYEIEGERSYFEIIDNTVTAEQHDNGKHVFNYTKSVTFDYDHQESIDDQRIVEIYIGFPLPEEGKEAYELALAGKNSLEASRQLNTAIEKGAAREISTSRLKLTATFADGSMQTKTYRIAPVPDFYERYEAYSDARAAFQSIEPPSSDASQQEIDDYLGKMPQMPKLYNITELNEG</sequence>
<dbReference type="EMBL" id="CACRTT010000022">
    <property type="protein sequence ID" value="VYU21056.1"/>
    <property type="molecule type" value="Genomic_DNA"/>
</dbReference>
<proteinExistence type="predicted"/>
<protein>
    <submittedName>
        <fullName evidence="2">Uncharacterized protein</fullName>
    </submittedName>
</protein>
<accession>A0A6N3CVL6</accession>
<organism evidence="2">
    <name type="scientific">Eggerthella lenta</name>
    <name type="common">Eubacterium lentum</name>
    <dbReference type="NCBI Taxonomy" id="84112"/>
    <lineage>
        <taxon>Bacteria</taxon>
        <taxon>Bacillati</taxon>
        <taxon>Actinomycetota</taxon>
        <taxon>Coriobacteriia</taxon>
        <taxon>Eggerthellales</taxon>
        <taxon>Eggerthellaceae</taxon>
        <taxon>Eggerthella</taxon>
    </lineage>
</organism>
<keyword evidence="1" id="KW-0472">Membrane</keyword>
<name>A0A6N3CVL6_EGGLN</name>
<dbReference type="AlphaFoldDB" id="A0A6N3CVL6"/>
<gene>
    <name evidence="2" type="ORF">ELLFYP107_02543</name>
</gene>
<evidence type="ECO:0000313" key="2">
    <source>
        <dbReference type="EMBL" id="VYU21056.1"/>
    </source>
</evidence>
<reference evidence="2" key="1">
    <citation type="submission" date="2019-11" db="EMBL/GenBank/DDBJ databases">
        <authorList>
            <person name="Feng L."/>
        </authorList>
    </citation>
    <scope>NUCLEOTIDE SEQUENCE</scope>
    <source>
        <strain evidence="2">ElentaLFYP107</strain>
    </source>
</reference>
<keyword evidence="1" id="KW-0812">Transmembrane</keyword>
<dbReference type="RefSeq" id="WP_009609305.1">
    <property type="nucleotide sequence ID" value="NZ_CABMOO010000005.1"/>
</dbReference>
<evidence type="ECO:0000256" key="1">
    <source>
        <dbReference type="SAM" id="Phobius"/>
    </source>
</evidence>
<feature type="transmembrane region" description="Helical" evidence="1">
    <location>
        <begin position="63"/>
        <end position="85"/>
    </location>
</feature>
<keyword evidence="1" id="KW-1133">Transmembrane helix</keyword>